<dbReference type="EMBL" id="CAMXCT010001347">
    <property type="protein sequence ID" value="CAI3989226.1"/>
    <property type="molecule type" value="Genomic_DNA"/>
</dbReference>
<feature type="transmembrane region" description="Helical" evidence="1">
    <location>
        <begin position="1156"/>
        <end position="1181"/>
    </location>
</feature>
<dbReference type="SUPFAM" id="SSF51126">
    <property type="entry name" value="Pectin lyase-like"/>
    <property type="match status" value="2"/>
</dbReference>
<feature type="transmembrane region" description="Helical" evidence="1">
    <location>
        <begin position="1098"/>
        <end position="1116"/>
    </location>
</feature>
<dbReference type="OrthoDB" id="434906at2759"/>
<keyword evidence="1" id="KW-1133">Transmembrane helix</keyword>
<proteinExistence type="predicted"/>
<dbReference type="InterPro" id="IPR012332">
    <property type="entry name" value="Autotransporter_pectin_lyase_C"/>
</dbReference>
<dbReference type="EMBL" id="CAMXCT030001347">
    <property type="protein sequence ID" value="CAL4776538.1"/>
    <property type="molecule type" value="Genomic_DNA"/>
</dbReference>
<dbReference type="Gene3D" id="2.160.20.20">
    <property type="match status" value="1"/>
</dbReference>
<evidence type="ECO:0000256" key="2">
    <source>
        <dbReference type="SAM" id="SignalP"/>
    </source>
</evidence>
<keyword evidence="2" id="KW-0732">Signal</keyword>
<dbReference type="PANTHER" id="PTHR11319">
    <property type="entry name" value="G PROTEIN-COUPLED RECEPTOR-RELATED"/>
    <property type="match status" value="1"/>
</dbReference>
<keyword evidence="1" id="KW-0812">Transmembrane</keyword>
<dbReference type="InterPro" id="IPR006626">
    <property type="entry name" value="PbH1"/>
</dbReference>
<evidence type="ECO:0000313" key="6">
    <source>
        <dbReference type="Proteomes" id="UP001152797"/>
    </source>
</evidence>
<feature type="transmembrane region" description="Helical" evidence="1">
    <location>
        <begin position="1201"/>
        <end position="1220"/>
    </location>
</feature>
<dbReference type="InterPro" id="IPR011050">
    <property type="entry name" value="Pectin_lyase_fold/virulence"/>
</dbReference>
<evidence type="ECO:0000313" key="5">
    <source>
        <dbReference type="EMBL" id="CAL4776538.1"/>
    </source>
</evidence>
<comment type="caution">
    <text evidence="3">The sequence shown here is derived from an EMBL/GenBank/DDBJ whole genome shotgun (WGS) entry which is preliminary data.</text>
</comment>
<feature type="transmembrane region" description="Helical" evidence="1">
    <location>
        <begin position="1232"/>
        <end position="1255"/>
    </location>
</feature>
<evidence type="ECO:0000313" key="3">
    <source>
        <dbReference type="EMBL" id="CAI3989226.1"/>
    </source>
</evidence>
<dbReference type="AlphaFoldDB" id="A0A9P1FV19"/>
<dbReference type="EMBL" id="CAMXCT020001347">
    <property type="protein sequence ID" value="CAL1142601.1"/>
    <property type="molecule type" value="Genomic_DNA"/>
</dbReference>
<dbReference type="SMART" id="SM00710">
    <property type="entry name" value="PbH1"/>
    <property type="match status" value="9"/>
</dbReference>
<reference evidence="4" key="2">
    <citation type="submission" date="2024-04" db="EMBL/GenBank/DDBJ databases">
        <authorList>
            <person name="Chen Y."/>
            <person name="Shah S."/>
            <person name="Dougan E. K."/>
            <person name="Thang M."/>
            <person name="Chan C."/>
        </authorList>
    </citation>
    <scope>NUCLEOTIDE SEQUENCE [LARGE SCALE GENOMIC DNA]</scope>
</reference>
<gene>
    <name evidence="3" type="ORF">C1SCF055_LOCUS16317</name>
</gene>
<accession>A0A9P1FV19</accession>
<evidence type="ECO:0000256" key="1">
    <source>
        <dbReference type="SAM" id="Phobius"/>
    </source>
</evidence>
<feature type="signal peptide" evidence="2">
    <location>
        <begin position="1"/>
        <end position="16"/>
    </location>
</feature>
<name>A0A9P1FV19_9DINO</name>
<reference evidence="3" key="1">
    <citation type="submission" date="2022-10" db="EMBL/GenBank/DDBJ databases">
        <authorList>
            <person name="Chen Y."/>
            <person name="Dougan E. K."/>
            <person name="Chan C."/>
            <person name="Rhodes N."/>
            <person name="Thang M."/>
        </authorList>
    </citation>
    <scope>NUCLEOTIDE SEQUENCE</scope>
</reference>
<organism evidence="3">
    <name type="scientific">Cladocopium goreaui</name>
    <dbReference type="NCBI Taxonomy" id="2562237"/>
    <lineage>
        <taxon>Eukaryota</taxon>
        <taxon>Sar</taxon>
        <taxon>Alveolata</taxon>
        <taxon>Dinophyceae</taxon>
        <taxon>Suessiales</taxon>
        <taxon>Symbiodiniaceae</taxon>
        <taxon>Cladocopium</taxon>
    </lineage>
</organism>
<dbReference type="PANTHER" id="PTHR11319:SF35">
    <property type="entry name" value="OUTER MEMBRANE PROTEIN PMPC-RELATED"/>
    <property type="match status" value="1"/>
</dbReference>
<evidence type="ECO:0000313" key="4">
    <source>
        <dbReference type="EMBL" id="CAL1142601.1"/>
    </source>
</evidence>
<keyword evidence="6" id="KW-1185">Reference proteome</keyword>
<sequence length="1274" mass="135775">MEFLSFALLILSFAAGEEVQDFPESCQKELQLGSKKYRVTSRTVIHQSCSIHGDVEVELHAPLLFDAVELHGSVTFLATASFHEACLSVAGPMKIHGSVEFRSCRNNATGSPGGAVYVGGDLHVDGSARFQNCHAESAGGAIYVDGDFWQSGGTMQFDNCSAENGGALSVHGGLQQSGGTLSFGGCSARKWGGAIHLEGDLQHSGGSVNVHDCTASEGGGLYLKEHIVDWTAGSMFASNCSSSRGGAMVAKSLVQSGGQLDFESCGASIEAGVLHLQQDLNQTAGSMSFKGGFAAARGGCAIIENRFWQMGGSMLFSNCTSQRSHGGAIHVGHRGFGGLKASGKLTFRGCSSNSGGAIKVTAGGAEFSNGTFLFEDCIADTGGAVSVSAGHFIHSSGSSTFSRCRALTSVGGALKVEGAQSLFKMRGGSMRFSDCWAFSNGGALFVMKGLRQQGGDIELMNCSSTSQGGGIYIGLRDGGNLEQDAGSISLNKCYVAGGDFQFGFGGGISVGDSVRQSGTIRLENCHVEGGSGGGMKVRRMLNVSGSMSFSSCRATKDGGAFTADSVYVEGGAKLSFDKCRAKAGGALKLDMGFEQQGGDVSFRNCSTWNVGAQVLKLMSENARHGRGGGAIWIRNGNLTQTAGGLRFYGCGGVKGGAVYISEGHLILKGGKQDYVECVASSGGGGVFLHKGHVFQQKTDLTFQSCKAQRKGGAVDVSHGSYYQSPGTLLNITKCVARDHGGGLFASESLHLADVDFRENFAWGSGMAAIARDDVVMDSMHFTGDGESVISAPLVVVQKTVNCTASQQCRLRAREVQVNEFLCPIGAGRYKGRLAEGCLPCVAGRVQILEETNASCAPCPSNSFCSAQYLRAFPGYMLSSDNISRMYHCPNSMACPGGDLPNKTKPMCGNGYTGLGCAECETATHGKSDVDILQCIPCANERMHWPLALPVQVSLETLEEKQSNVLLNQFMAFAVVAGSTLSSTMNTKTLKQFSSRNSDIVWWSGLLQPDAGASLECILGYLGLPKTVWHSHLISSVTPVLLMLLFAVIKDVPSALMVGSNCFLPRFWGDVGRFFVCYRIEPEADGGQQICRFLPPQPWALLALFVLLFLGVLLGWWRSVTAAERQRAHVIYLTRGYQPRYASWELERLVRKMVLRLFTALLPVTLFPALHMAGNTLVLLFAWTVHLHVAPYQRAKWNVTEALLLTTALLMTILSNCMIANDSHWGHSVLTQYVLFFVIVSLALVASLVILVMFLLQVYQERFAPQDVEKKTLEE</sequence>
<feature type="chain" id="PRO_5043272247" evidence="2">
    <location>
        <begin position="17"/>
        <end position="1274"/>
    </location>
</feature>
<keyword evidence="1" id="KW-0472">Membrane</keyword>
<protein>
    <submittedName>
        <fullName evidence="5">Probable outer membrane protein PmpA (Polymorphic membrane protein A)</fullName>
    </submittedName>
</protein>
<dbReference type="Proteomes" id="UP001152797">
    <property type="component" value="Unassembled WGS sequence"/>
</dbReference>